<evidence type="ECO:0000313" key="8">
    <source>
        <dbReference type="EMBL" id="KAG0453556.1"/>
    </source>
</evidence>
<organism evidence="7 9">
    <name type="scientific">Vanilla planifolia</name>
    <name type="common">Vanilla</name>
    <dbReference type="NCBI Taxonomy" id="51239"/>
    <lineage>
        <taxon>Eukaryota</taxon>
        <taxon>Viridiplantae</taxon>
        <taxon>Streptophyta</taxon>
        <taxon>Embryophyta</taxon>
        <taxon>Tracheophyta</taxon>
        <taxon>Spermatophyta</taxon>
        <taxon>Magnoliopsida</taxon>
        <taxon>Liliopsida</taxon>
        <taxon>Asparagales</taxon>
        <taxon>Orchidaceae</taxon>
        <taxon>Vanilloideae</taxon>
        <taxon>Vanilleae</taxon>
        <taxon>Vanilla</taxon>
    </lineage>
</organism>
<evidence type="ECO:0000313" key="10">
    <source>
        <dbReference type="Proteomes" id="UP000639772"/>
    </source>
</evidence>
<accession>A0A835PII6</accession>
<dbReference type="EMBL" id="JADCNL010000014">
    <property type="protein sequence ID" value="KAG0452459.1"/>
    <property type="molecule type" value="Genomic_DNA"/>
</dbReference>
<dbReference type="PANTHER" id="PTHR33109:SF4">
    <property type="entry name" value="EPIDERMAL PATTERNING FACTOR-LIKE PROTEIN 6"/>
    <property type="match status" value="1"/>
</dbReference>
<proteinExistence type="inferred from homology"/>
<gene>
    <name evidence="8" type="ORF">HPP92_024860</name>
    <name evidence="7" type="ORF">HPP92_025123</name>
</gene>
<keyword evidence="4" id="KW-0732">Signal</keyword>
<dbReference type="PANTHER" id="PTHR33109">
    <property type="entry name" value="EPIDERMAL PATTERNING FACTOR-LIKE PROTEIN 4"/>
    <property type="match status" value="1"/>
</dbReference>
<evidence type="ECO:0000256" key="1">
    <source>
        <dbReference type="ARBA" id="ARBA00004613"/>
    </source>
</evidence>
<name>A0A835PII6_VANPL</name>
<sequence length="90" mass="9785">MGKVGKKGRGDPKSFGRRVFEIKVGKRSIPEARVARRALVGSSPPHCINKCETCVPCEAVLVPIPPGTSAVDEYYPEAWRCTCGGRLFIP</sequence>
<evidence type="ECO:0000256" key="4">
    <source>
        <dbReference type="ARBA" id="ARBA00022729"/>
    </source>
</evidence>
<keyword evidence="5" id="KW-1015">Disulfide bond</keyword>
<dbReference type="Pfam" id="PF17181">
    <property type="entry name" value="EPF"/>
    <property type="match status" value="1"/>
</dbReference>
<dbReference type="GO" id="GO:0005576">
    <property type="term" value="C:extracellular region"/>
    <property type="evidence" value="ECO:0007669"/>
    <property type="project" value="UniProtKB-SubCell"/>
</dbReference>
<keyword evidence="6" id="KW-0217">Developmental protein</keyword>
<comment type="subcellular location">
    <subcellularLocation>
        <location evidence="1 6">Secreted</location>
    </subcellularLocation>
</comment>
<dbReference type="Proteomes" id="UP000636800">
    <property type="component" value="Unassembled WGS sequence"/>
</dbReference>
<keyword evidence="9" id="KW-1185">Reference proteome</keyword>
<evidence type="ECO:0000313" key="7">
    <source>
        <dbReference type="EMBL" id="KAG0452459.1"/>
    </source>
</evidence>
<dbReference type="InterPro" id="IPR039455">
    <property type="entry name" value="EPFL"/>
</dbReference>
<evidence type="ECO:0000256" key="2">
    <source>
        <dbReference type="ARBA" id="ARBA00008127"/>
    </source>
</evidence>
<evidence type="ECO:0000256" key="5">
    <source>
        <dbReference type="ARBA" id="ARBA00023157"/>
    </source>
</evidence>
<dbReference type="AlphaFoldDB" id="A0A835PII6"/>
<evidence type="ECO:0000256" key="3">
    <source>
        <dbReference type="ARBA" id="ARBA00022525"/>
    </source>
</evidence>
<comment type="similarity">
    <text evidence="2 6">Belongs to the plant cysteine rich small secretory peptide family. Epidermal patterning factor subfamily.</text>
</comment>
<reference evidence="9 10" key="1">
    <citation type="journal article" date="2020" name="Nat. Food">
        <title>A phased Vanilla planifolia genome enables genetic improvement of flavour and production.</title>
        <authorList>
            <person name="Hasing T."/>
            <person name="Tang H."/>
            <person name="Brym M."/>
            <person name="Khazi F."/>
            <person name="Huang T."/>
            <person name="Chambers A.H."/>
        </authorList>
    </citation>
    <scope>NUCLEOTIDE SEQUENCE [LARGE SCALE GENOMIC DNA]</scope>
    <source>
        <tissue evidence="7">Leaf</tissue>
    </source>
</reference>
<protein>
    <recommendedName>
        <fullName evidence="6">Epidermal patterning factor-like protein</fullName>
    </recommendedName>
</protein>
<dbReference type="GO" id="GO:0010052">
    <property type="term" value="P:guard cell differentiation"/>
    <property type="evidence" value="ECO:0007669"/>
    <property type="project" value="UniProtKB-UniRule"/>
</dbReference>
<dbReference type="OrthoDB" id="1937916at2759"/>
<dbReference type="Proteomes" id="UP000639772">
    <property type="component" value="Unassembled WGS sequence"/>
</dbReference>
<comment type="function">
    <text evidence="6">Controls stomatal patterning.</text>
</comment>
<evidence type="ECO:0000256" key="6">
    <source>
        <dbReference type="RuleBase" id="RU367102"/>
    </source>
</evidence>
<keyword evidence="3 6" id="KW-0964">Secreted</keyword>
<comment type="caution">
    <text evidence="7">The sequence shown here is derived from an EMBL/GenBank/DDBJ whole genome shotgun (WGS) entry which is preliminary data.</text>
</comment>
<dbReference type="EMBL" id="JADCNM010000014">
    <property type="protein sequence ID" value="KAG0453556.1"/>
    <property type="molecule type" value="Genomic_DNA"/>
</dbReference>
<evidence type="ECO:0000313" key="9">
    <source>
        <dbReference type="Proteomes" id="UP000636800"/>
    </source>
</evidence>